<dbReference type="EMBL" id="JASCZI010123055">
    <property type="protein sequence ID" value="MED6165035.1"/>
    <property type="molecule type" value="Genomic_DNA"/>
</dbReference>
<keyword evidence="3" id="KW-1185">Reference proteome</keyword>
<dbReference type="Proteomes" id="UP001341840">
    <property type="component" value="Unassembled WGS sequence"/>
</dbReference>
<sequence>MKYYMNDGLGRLNRFVANIDGVAPRDETHSGETYPVNRASDYVGLRMGTGVVFYEKFADDMNETWDVFDSIFRDKLRIRSYPSAEPFRHPVQSVHFDPDFPYNYPISSMHPDGGILRPPPPPKSYYLPSSNPTFQQFGYVLELPETPMVPSLSYYPPLYFPPGLDGYHRIPYDPPADMAPVRIEPRSPPPAPVDTGVIGEPYDPLEDFDGFIAQYFQDPQGGMVALMEEDPGEDPMDEDQPEGEELSTGSRAVSVGGRSEVSMDTCESHV</sequence>
<evidence type="ECO:0000313" key="2">
    <source>
        <dbReference type="EMBL" id="MED6165035.1"/>
    </source>
</evidence>
<evidence type="ECO:0000313" key="3">
    <source>
        <dbReference type="Proteomes" id="UP001341840"/>
    </source>
</evidence>
<name>A0ABU6UXL4_9FABA</name>
<gene>
    <name evidence="2" type="ORF">PIB30_095879</name>
</gene>
<evidence type="ECO:0000256" key="1">
    <source>
        <dbReference type="SAM" id="MobiDB-lite"/>
    </source>
</evidence>
<accession>A0ABU6UXL4</accession>
<organism evidence="2 3">
    <name type="scientific">Stylosanthes scabra</name>
    <dbReference type="NCBI Taxonomy" id="79078"/>
    <lineage>
        <taxon>Eukaryota</taxon>
        <taxon>Viridiplantae</taxon>
        <taxon>Streptophyta</taxon>
        <taxon>Embryophyta</taxon>
        <taxon>Tracheophyta</taxon>
        <taxon>Spermatophyta</taxon>
        <taxon>Magnoliopsida</taxon>
        <taxon>eudicotyledons</taxon>
        <taxon>Gunneridae</taxon>
        <taxon>Pentapetalae</taxon>
        <taxon>rosids</taxon>
        <taxon>fabids</taxon>
        <taxon>Fabales</taxon>
        <taxon>Fabaceae</taxon>
        <taxon>Papilionoideae</taxon>
        <taxon>50 kb inversion clade</taxon>
        <taxon>dalbergioids sensu lato</taxon>
        <taxon>Dalbergieae</taxon>
        <taxon>Pterocarpus clade</taxon>
        <taxon>Stylosanthes</taxon>
    </lineage>
</organism>
<feature type="region of interest" description="Disordered" evidence="1">
    <location>
        <begin position="225"/>
        <end position="270"/>
    </location>
</feature>
<proteinExistence type="predicted"/>
<feature type="compositionally biased region" description="Acidic residues" evidence="1">
    <location>
        <begin position="227"/>
        <end position="245"/>
    </location>
</feature>
<comment type="caution">
    <text evidence="2">The sequence shown here is derived from an EMBL/GenBank/DDBJ whole genome shotgun (WGS) entry which is preliminary data.</text>
</comment>
<protein>
    <submittedName>
        <fullName evidence="2">Uncharacterized protein</fullName>
    </submittedName>
</protein>
<reference evidence="2 3" key="1">
    <citation type="journal article" date="2023" name="Plants (Basel)">
        <title>Bridging the Gap: Combining Genomics and Transcriptomics Approaches to Understand Stylosanthes scabra, an Orphan Legume from the Brazilian Caatinga.</title>
        <authorList>
            <person name="Ferreira-Neto J.R.C."/>
            <person name="da Silva M.D."/>
            <person name="Binneck E."/>
            <person name="de Melo N.F."/>
            <person name="da Silva R.H."/>
            <person name="de Melo A.L.T.M."/>
            <person name="Pandolfi V."/>
            <person name="Bustamante F.O."/>
            <person name="Brasileiro-Vidal A.C."/>
            <person name="Benko-Iseppon A.M."/>
        </authorList>
    </citation>
    <scope>NUCLEOTIDE SEQUENCE [LARGE SCALE GENOMIC DNA]</scope>
    <source>
        <tissue evidence="2">Leaves</tissue>
    </source>
</reference>